<dbReference type="AlphaFoldDB" id="A0A0D3CE13"/>
<name>A0A0D3CE13_BRAOL</name>
<dbReference type="EnsemblPlants" id="Bo5g052080.1">
    <property type="protein sequence ID" value="Bo5g052080.1"/>
    <property type="gene ID" value="Bo5g052080"/>
</dbReference>
<dbReference type="HOGENOM" id="CLU_3192050_0_0_1"/>
<proteinExistence type="predicted"/>
<reference evidence="1" key="2">
    <citation type="submission" date="2015-03" db="UniProtKB">
        <authorList>
            <consortium name="EnsemblPlants"/>
        </authorList>
    </citation>
    <scope>IDENTIFICATION</scope>
</reference>
<keyword evidence="2" id="KW-1185">Reference proteome</keyword>
<sequence length="46" mass="5226">MERLNRGKGMLIWLLLASFSVAGLVLFMVQHCHQQQDPSQLTLVLC</sequence>
<dbReference type="Gramene" id="Bo5g052080.1">
    <property type="protein sequence ID" value="Bo5g052080.1"/>
    <property type="gene ID" value="Bo5g052080"/>
</dbReference>
<evidence type="ECO:0000313" key="1">
    <source>
        <dbReference type="EnsemblPlants" id="Bo5g052080.1"/>
    </source>
</evidence>
<organism evidence="1 2">
    <name type="scientific">Brassica oleracea var. oleracea</name>
    <dbReference type="NCBI Taxonomy" id="109376"/>
    <lineage>
        <taxon>Eukaryota</taxon>
        <taxon>Viridiplantae</taxon>
        <taxon>Streptophyta</taxon>
        <taxon>Embryophyta</taxon>
        <taxon>Tracheophyta</taxon>
        <taxon>Spermatophyta</taxon>
        <taxon>Magnoliopsida</taxon>
        <taxon>eudicotyledons</taxon>
        <taxon>Gunneridae</taxon>
        <taxon>Pentapetalae</taxon>
        <taxon>rosids</taxon>
        <taxon>malvids</taxon>
        <taxon>Brassicales</taxon>
        <taxon>Brassicaceae</taxon>
        <taxon>Brassiceae</taxon>
        <taxon>Brassica</taxon>
    </lineage>
</organism>
<dbReference type="Proteomes" id="UP000032141">
    <property type="component" value="Chromosome C5"/>
</dbReference>
<reference evidence="1 2" key="1">
    <citation type="journal article" date="2014" name="Genome Biol.">
        <title>Transcriptome and methylome profiling reveals relics of genome dominance in the mesopolyploid Brassica oleracea.</title>
        <authorList>
            <person name="Parkin I.A."/>
            <person name="Koh C."/>
            <person name="Tang H."/>
            <person name="Robinson S.J."/>
            <person name="Kagale S."/>
            <person name="Clarke W.E."/>
            <person name="Town C.D."/>
            <person name="Nixon J."/>
            <person name="Krishnakumar V."/>
            <person name="Bidwell S.L."/>
            <person name="Denoeud F."/>
            <person name="Belcram H."/>
            <person name="Links M.G."/>
            <person name="Just J."/>
            <person name="Clarke C."/>
            <person name="Bender T."/>
            <person name="Huebert T."/>
            <person name="Mason A.S."/>
            <person name="Pires J.C."/>
            <person name="Barker G."/>
            <person name="Moore J."/>
            <person name="Walley P.G."/>
            <person name="Manoli S."/>
            <person name="Batley J."/>
            <person name="Edwards D."/>
            <person name="Nelson M.N."/>
            <person name="Wang X."/>
            <person name="Paterson A.H."/>
            <person name="King G."/>
            <person name="Bancroft I."/>
            <person name="Chalhoub B."/>
            <person name="Sharpe A.G."/>
        </authorList>
    </citation>
    <scope>NUCLEOTIDE SEQUENCE</scope>
    <source>
        <strain evidence="1 2">cv. TO1000</strain>
    </source>
</reference>
<accession>A0A0D3CE13</accession>
<evidence type="ECO:0000313" key="2">
    <source>
        <dbReference type="Proteomes" id="UP000032141"/>
    </source>
</evidence>
<protein>
    <submittedName>
        <fullName evidence="1">Uncharacterized protein</fullName>
    </submittedName>
</protein>